<gene>
    <name evidence="1" type="ORF">KP509_34G053200</name>
</gene>
<comment type="caution">
    <text evidence="1">The sequence shown here is derived from an EMBL/GenBank/DDBJ whole genome shotgun (WGS) entry which is preliminary data.</text>
</comment>
<evidence type="ECO:0000313" key="2">
    <source>
        <dbReference type="Proteomes" id="UP000825935"/>
    </source>
</evidence>
<organism evidence="1 2">
    <name type="scientific">Ceratopteris richardii</name>
    <name type="common">Triangle waterfern</name>
    <dbReference type="NCBI Taxonomy" id="49495"/>
    <lineage>
        <taxon>Eukaryota</taxon>
        <taxon>Viridiplantae</taxon>
        <taxon>Streptophyta</taxon>
        <taxon>Embryophyta</taxon>
        <taxon>Tracheophyta</taxon>
        <taxon>Polypodiopsida</taxon>
        <taxon>Polypodiidae</taxon>
        <taxon>Polypodiales</taxon>
        <taxon>Pteridineae</taxon>
        <taxon>Pteridaceae</taxon>
        <taxon>Parkerioideae</taxon>
        <taxon>Ceratopteris</taxon>
    </lineage>
</organism>
<proteinExistence type="predicted"/>
<accession>A0A8T2QLX8</accession>
<dbReference type="AlphaFoldDB" id="A0A8T2QLX8"/>
<reference evidence="1" key="1">
    <citation type="submission" date="2021-08" db="EMBL/GenBank/DDBJ databases">
        <title>WGS assembly of Ceratopteris richardii.</title>
        <authorList>
            <person name="Marchant D.B."/>
            <person name="Chen G."/>
            <person name="Jenkins J."/>
            <person name="Shu S."/>
            <person name="Leebens-Mack J."/>
            <person name="Grimwood J."/>
            <person name="Schmutz J."/>
            <person name="Soltis P."/>
            <person name="Soltis D."/>
            <person name="Chen Z.-H."/>
        </authorList>
    </citation>
    <scope>NUCLEOTIDE SEQUENCE</scope>
    <source>
        <strain evidence="1">Whitten #5841</strain>
        <tissue evidence="1">Leaf</tissue>
    </source>
</reference>
<protein>
    <submittedName>
        <fullName evidence="1">Uncharacterized protein</fullName>
    </submittedName>
</protein>
<sequence>MGNLMCKEQKVIYLKPEARASELGVLTLLIKSPKSQLTSAGSLLGEEWGEFSFEPTDSLLFKELEHLRTWERGASCTTHFRGEFISTCSILSEGCDRDEAVERDSSVACRDMGFKTASTERASIDKAALWEHMWSDKARWLPNLSRFEDWLTYCTPGPSRRKQKADRDMGCNRRILPHWRHLHPSEWENGQSYGNNGSAYEWLWHNCRGNPTTRTISNA</sequence>
<dbReference type="EMBL" id="CM035439">
    <property type="protein sequence ID" value="KAH7284403.1"/>
    <property type="molecule type" value="Genomic_DNA"/>
</dbReference>
<keyword evidence="2" id="KW-1185">Reference proteome</keyword>
<evidence type="ECO:0000313" key="1">
    <source>
        <dbReference type="EMBL" id="KAH7284403.1"/>
    </source>
</evidence>
<name>A0A8T2QLX8_CERRI</name>
<dbReference type="Proteomes" id="UP000825935">
    <property type="component" value="Chromosome 34"/>
</dbReference>